<keyword evidence="1" id="KW-1015">Disulfide bond</keyword>
<evidence type="ECO:0000256" key="3">
    <source>
        <dbReference type="SAM" id="Phobius"/>
    </source>
</evidence>
<organism evidence="5 6">
    <name type="scientific">Trichodelitschia bisporula</name>
    <dbReference type="NCBI Taxonomy" id="703511"/>
    <lineage>
        <taxon>Eukaryota</taxon>
        <taxon>Fungi</taxon>
        <taxon>Dikarya</taxon>
        <taxon>Ascomycota</taxon>
        <taxon>Pezizomycotina</taxon>
        <taxon>Dothideomycetes</taxon>
        <taxon>Dothideomycetes incertae sedis</taxon>
        <taxon>Phaeotrichales</taxon>
        <taxon>Phaeotrichaceae</taxon>
        <taxon>Trichodelitschia</taxon>
    </lineage>
</organism>
<dbReference type="Proteomes" id="UP000799640">
    <property type="component" value="Unassembled WGS sequence"/>
</dbReference>
<evidence type="ECO:0000256" key="2">
    <source>
        <dbReference type="SAM" id="MobiDB-lite"/>
    </source>
</evidence>
<reference evidence="5" key="1">
    <citation type="journal article" date="2020" name="Stud. Mycol.">
        <title>101 Dothideomycetes genomes: a test case for predicting lifestyles and emergence of pathogens.</title>
        <authorList>
            <person name="Haridas S."/>
            <person name="Albert R."/>
            <person name="Binder M."/>
            <person name="Bloem J."/>
            <person name="Labutti K."/>
            <person name="Salamov A."/>
            <person name="Andreopoulos B."/>
            <person name="Baker S."/>
            <person name="Barry K."/>
            <person name="Bills G."/>
            <person name="Bluhm B."/>
            <person name="Cannon C."/>
            <person name="Castanera R."/>
            <person name="Culley D."/>
            <person name="Daum C."/>
            <person name="Ezra D."/>
            <person name="Gonzalez J."/>
            <person name="Henrissat B."/>
            <person name="Kuo A."/>
            <person name="Liang C."/>
            <person name="Lipzen A."/>
            <person name="Lutzoni F."/>
            <person name="Magnuson J."/>
            <person name="Mondo S."/>
            <person name="Nolan M."/>
            <person name="Ohm R."/>
            <person name="Pangilinan J."/>
            <person name="Park H.-J."/>
            <person name="Ramirez L."/>
            <person name="Alfaro M."/>
            <person name="Sun H."/>
            <person name="Tritt A."/>
            <person name="Yoshinaga Y."/>
            <person name="Zwiers L.-H."/>
            <person name="Turgeon B."/>
            <person name="Goodwin S."/>
            <person name="Spatafora J."/>
            <person name="Crous P."/>
            <person name="Grigoriev I."/>
        </authorList>
    </citation>
    <scope>NUCLEOTIDE SEQUENCE</scope>
    <source>
        <strain evidence="5">CBS 262.69</strain>
    </source>
</reference>
<feature type="disulfide bond" evidence="1">
    <location>
        <begin position="396"/>
        <end position="405"/>
    </location>
</feature>
<dbReference type="PROSITE" id="PS00022">
    <property type="entry name" value="EGF_1"/>
    <property type="match status" value="1"/>
</dbReference>
<dbReference type="InterPro" id="IPR000742">
    <property type="entry name" value="EGF"/>
</dbReference>
<feature type="region of interest" description="Disordered" evidence="2">
    <location>
        <begin position="249"/>
        <end position="311"/>
    </location>
</feature>
<dbReference type="OrthoDB" id="283575at2759"/>
<keyword evidence="1" id="KW-0245">EGF-like domain</keyword>
<feature type="compositionally biased region" description="Polar residues" evidence="2">
    <location>
        <begin position="283"/>
        <end position="300"/>
    </location>
</feature>
<dbReference type="CDD" id="cd00054">
    <property type="entry name" value="EGF_CA"/>
    <property type="match status" value="1"/>
</dbReference>
<evidence type="ECO:0000313" key="6">
    <source>
        <dbReference type="Proteomes" id="UP000799640"/>
    </source>
</evidence>
<dbReference type="PROSITE" id="PS50026">
    <property type="entry name" value="EGF_3"/>
    <property type="match status" value="1"/>
</dbReference>
<sequence length="624" mass="66610">MPSDEETPKVETGREFGAGDRHLETGLVRQASIGKRGKPSLTTIRNSDNGASKSPAVPSARSMLPSQTPQAWEKETNRTAINSPLGNGSVLLDPSSSDETLGKEVDGAVRYMPSRESLRQEKLSSPDMMHPKNYVVSPRSYRSPVSHSGSRSPLFVTDGGDRAFKEMDGASIHSAESANDLQRPGSTLGNRVSSRGPSRMNLDASRESEVRSSMTSLPDLIRRATRLAANLDRGRTASRLGFNWALEDGARTPNSEGSGHGRQRKSQASLSGMLDSFPPPAQTPTSPRTEWPSTNQSSFVPPNKRFYPDEKREKRSLRESCINMRRWKFFLILVILLVCIALAVAIPVTLIVVPRMSASTDKSSAASGSALCKAAIVCQNGGSSVLLQSGGCGCLCTNGYTGPRCTNLSDAGCATTSSGSFQNATVGSQIPDLLRQAGPVFGVPLEGDKVLDIFARMNLTCSGENALITLTGSSNEKRVAKDQQVRRLRRTPTQIASTSNGIVIAASTTSAYTATATSTPVSTAAPGTNKTSRTFARIGVLYVLQESLQLEVALKAQEKLSSYMMTATKQGSTVDYARNITLGNGYAIDLWFFSIKTANGTKVGVGALGNGTKPATKGRRGLLF</sequence>
<dbReference type="PANTHER" id="PTHR17178">
    <property type="entry name" value="SECRETORY GRANULE PROTEOGLYCAN CORE PROTEIN"/>
    <property type="match status" value="1"/>
</dbReference>
<feature type="domain" description="EGF-like" evidence="4">
    <location>
        <begin position="368"/>
        <end position="406"/>
    </location>
</feature>
<dbReference type="PROSITE" id="PS01186">
    <property type="entry name" value="EGF_2"/>
    <property type="match status" value="1"/>
</dbReference>
<feature type="compositionally biased region" description="Polar residues" evidence="2">
    <location>
        <begin position="174"/>
        <end position="196"/>
    </location>
</feature>
<proteinExistence type="predicted"/>
<comment type="caution">
    <text evidence="1">Lacks conserved residue(s) required for the propagation of feature annotation.</text>
</comment>
<evidence type="ECO:0000256" key="1">
    <source>
        <dbReference type="PROSITE-ProRule" id="PRU00076"/>
    </source>
</evidence>
<protein>
    <recommendedName>
        <fullName evidence="4">EGF-like domain-containing protein</fullName>
    </recommendedName>
</protein>
<name>A0A6G1HWR6_9PEZI</name>
<keyword evidence="3" id="KW-1133">Transmembrane helix</keyword>
<feature type="compositionally biased region" description="Polar residues" evidence="2">
    <location>
        <begin position="40"/>
        <end position="52"/>
    </location>
</feature>
<dbReference type="PANTHER" id="PTHR17178:SF0">
    <property type="entry name" value="SERGLYCIN"/>
    <property type="match status" value="1"/>
</dbReference>
<dbReference type="AlphaFoldDB" id="A0A6G1HWR6"/>
<evidence type="ECO:0000259" key="4">
    <source>
        <dbReference type="PROSITE" id="PS50026"/>
    </source>
</evidence>
<accession>A0A6G1HWR6</accession>
<keyword evidence="3" id="KW-0812">Transmembrane</keyword>
<feature type="compositionally biased region" description="Basic and acidic residues" evidence="2">
    <location>
        <begin position="1"/>
        <end position="24"/>
    </location>
</feature>
<feature type="region of interest" description="Disordered" evidence="2">
    <location>
        <begin position="1"/>
        <end position="131"/>
    </location>
</feature>
<dbReference type="EMBL" id="ML996695">
    <property type="protein sequence ID" value="KAF2400452.1"/>
    <property type="molecule type" value="Genomic_DNA"/>
</dbReference>
<evidence type="ECO:0000313" key="5">
    <source>
        <dbReference type="EMBL" id="KAF2400452.1"/>
    </source>
</evidence>
<keyword evidence="3" id="KW-0472">Membrane</keyword>
<feature type="region of interest" description="Disordered" evidence="2">
    <location>
        <begin position="173"/>
        <end position="215"/>
    </location>
</feature>
<keyword evidence="6" id="KW-1185">Reference proteome</keyword>
<feature type="transmembrane region" description="Helical" evidence="3">
    <location>
        <begin position="329"/>
        <end position="353"/>
    </location>
</feature>
<gene>
    <name evidence="5" type="ORF">EJ06DRAFT_556755</name>
</gene>